<organism evidence="11 12">
    <name type="scientific">Saccharomyces mikatae IFO 1815</name>
    <dbReference type="NCBI Taxonomy" id="226126"/>
    <lineage>
        <taxon>Eukaryota</taxon>
        <taxon>Fungi</taxon>
        <taxon>Dikarya</taxon>
        <taxon>Ascomycota</taxon>
        <taxon>Saccharomycotina</taxon>
        <taxon>Saccharomycetes</taxon>
        <taxon>Saccharomycetales</taxon>
        <taxon>Saccharomycetaceae</taxon>
        <taxon>Saccharomyces</taxon>
    </lineage>
</organism>
<evidence type="ECO:0000256" key="1">
    <source>
        <dbReference type="ARBA" id="ARBA00004123"/>
    </source>
</evidence>
<dbReference type="GO" id="GO:0005687">
    <property type="term" value="C:U4 snRNP"/>
    <property type="evidence" value="ECO:0007669"/>
    <property type="project" value="TreeGrafter"/>
</dbReference>
<dbReference type="Proteomes" id="UP001161438">
    <property type="component" value="Chromosome 6"/>
</dbReference>
<proteinExistence type="inferred from homology"/>
<dbReference type="GO" id="GO:0071004">
    <property type="term" value="C:U2-type prespliceosome"/>
    <property type="evidence" value="ECO:0007669"/>
    <property type="project" value="TreeGrafter"/>
</dbReference>
<gene>
    <name evidence="11" type="primary">SMKI06G0460</name>
    <name evidence="11" type="ORF">SMKI_06G0460</name>
</gene>
<accession>A0AA35NHY5</accession>
<dbReference type="SMART" id="SM00651">
    <property type="entry name" value="Sm"/>
    <property type="match status" value="1"/>
</dbReference>
<dbReference type="CDD" id="cd01719">
    <property type="entry name" value="Sm_G"/>
    <property type="match status" value="1"/>
</dbReference>
<sequence>MVSTPELKKYMDKKILLNINGSRKIAGILRGYDIFLNVVLDDAMEINGEDIANNNPLGLQTVIRGNSIISLEALDTI</sequence>
<evidence type="ECO:0000256" key="5">
    <source>
        <dbReference type="ARBA" id="ARBA00022884"/>
    </source>
</evidence>
<keyword evidence="4 9" id="KW-0747">Spliceosome</keyword>
<evidence type="ECO:0000313" key="11">
    <source>
        <dbReference type="EMBL" id="CAI4038700.1"/>
    </source>
</evidence>
<dbReference type="Pfam" id="PF01423">
    <property type="entry name" value="LSM"/>
    <property type="match status" value="1"/>
</dbReference>
<dbReference type="GO" id="GO:0005682">
    <property type="term" value="C:U5 snRNP"/>
    <property type="evidence" value="ECO:0007669"/>
    <property type="project" value="TreeGrafter"/>
</dbReference>
<dbReference type="GO" id="GO:0071013">
    <property type="term" value="C:catalytic step 2 spliceosome"/>
    <property type="evidence" value="ECO:0007669"/>
    <property type="project" value="TreeGrafter"/>
</dbReference>
<keyword evidence="3 9" id="KW-0507">mRNA processing</keyword>
<dbReference type="InterPro" id="IPR034098">
    <property type="entry name" value="Sm_G"/>
</dbReference>
<protein>
    <recommendedName>
        <fullName evidence="9">Small nuclear ribonucleoprotein G</fullName>
        <shortName evidence="9">snRNP-G</shortName>
    </recommendedName>
</protein>
<evidence type="ECO:0000256" key="8">
    <source>
        <dbReference type="ARBA" id="ARBA00023274"/>
    </source>
</evidence>
<evidence type="ECO:0000259" key="10">
    <source>
        <dbReference type="PROSITE" id="PS52002"/>
    </source>
</evidence>
<dbReference type="InterPro" id="IPR001163">
    <property type="entry name" value="Sm_dom_euk/arc"/>
</dbReference>
<dbReference type="PANTHER" id="PTHR10553:SF2">
    <property type="entry name" value="SMALL NUCLEAR RIBONUCLEOPROTEIN G"/>
    <property type="match status" value="1"/>
</dbReference>
<dbReference type="GeneID" id="80917911"/>
<keyword evidence="6 9" id="KW-0508">mRNA splicing</keyword>
<evidence type="ECO:0000256" key="6">
    <source>
        <dbReference type="ARBA" id="ARBA00023187"/>
    </source>
</evidence>
<dbReference type="GO" id="GO:0000387">
    <property type="term" value="P:spliceosomal snRNP assembly"/>
    <property type="evidence" value="ECO:0007669"/>
    <property type="project" value="UniProtKB-UniRule"/>
</dbReference>
<evidence type="ECO:0000256" key="9">
    <source>
        <dbReference type="RuleBase" id="RU365052"/>
    </source>
</evidence>
<dbReference type="PROSITE" id="PS52002">
    <property type="entry name" value="SM"/>
    <property type="match status" value="1"/>
</dbReference>
<evidence type="ECO:0000256" key="7">
    <source>
        <dbReference type="ARBA" id="ARBA00023242"/>
    </source>
</evidence>
<dbReference type="RefSeq" id="XP_056081815.1">
    <property type="nucleotide sequence ID" value="XM_056222089.1"/>
</dbReference>
<evidence type="ECO:0000256" key="4">
    <source>
        <dbReference type="ARBA" id="ARBA00022728"/>
    </source>
</evidence>
<dbReference type="GO" id="GO:0097526">
    <property type="term" value="C:spliceosomal tri-snRNP complex"/>
    <property type="evidence" value="ECO:0007669"/>
    <property type="project" value="TreeGrafter"/>
</dbReference>
<keyword evidence="7 9" id="KW-0539">Nucleus</keyword>
<comment type="function">
    <text evidence="9">Plays a role in pre-mRNA splicing.</text>
</comment>
<dbReference type="InterPro" id="IPR044641">
    <property type="entry name" value="Lsm7/SmG-like"/>
</dbReference>
<dbReference type="InterPro" id="IPR010920">
    <property type="entry name" value="LSM_dom_sf"/>
</dbReference>
<dbReference type="EMBL" id="OX365762">
    <property type="protein sequence ID" value="CAI4038700.1"/>
    <property type="molecule type" value="Genomic_DNA"/>
</dbReference>
<dbReference type="InterPro" id="IPR047575">
    <property type="entry name" value="Sm"/>
</dbReference>
<dbReference type="Gene3D" id="2.30.30.100">
    <property type="match status" value="1"/>
</dbReference>
<feature type="domain" description="Sm" evidence="10">
    <location>
        <begin position="2"/>
        <end position="77"/>
    </location>
</feature>
<evidence type="ECO:0000256" key="3">
    <source>
        <dbReference type="ARBA" id="ARBA00022664"/>
    </source>
</evidence>
<keyword evidence="12" id="KW-1185">Reference proteome</keyword>
<comment type="subcellular location">
    <subcellularLocation>
        <location evidence="1 9">Nucleus</location>
    </subcellularLocation>
</comment>
<reference evidence="11" key="1">
    <citation type="submission" date="2022-10" db="EMBL/GenBank/DDBJ databases">
        <authorList>
            <person name="Byrne P K."/>
        </authorList>
    </citation>
    <scope>NUCLEOTIDE SEQUENCE</scope>
    <source>
        <strain evidence="11">IFO1815</strain>
    </source>
</reference>
<keyword evidence="8 9" id="KW-0687">Ribonucleoprotein</keyword>
<dbReference type="AlphaFoldDB" id="A0AA35NHY5"/>
<keyword evidence="5 9" id="KW-0694">RNA-binding</keyword>
<dbReference type="GO" id="GO:0005686">
    <property type="term" value="C:U2 snRNP"/>
    <property type="evidence" value="ECO:0007669"/>
    <property type="project" value="TreeGrafter"/>
</dbReference>
<dbReference type="GO" id="GO:0034719">
    <property type="term" value="C:SMN-Sm protein complex"/>
    <property type="evidence" value="ECO:0007669"/>
    <property type="project" value="TreeGrafter"/>
</dbReference>
<dbReference type="PANTHER" id="PTHR10553">
    <property type="entry name" value="SMALL NUCLEAR RIBONUCLEOPROTEIN"/>
    <property type="match status" value="1"/>
</dbReference>
<dbReference type="SUPFAM" id="SSF50182">
    <property type="entry name" value="Sm-like ribonucleoproteins"/>
    <property type="match status" value="1"/>
</dbReference>
<dbReference type="GO" id="GO:0005685">
    <property type="term" value="C:U1 snRNP"/>
    <property type="evidence" value="ECO:0007669"/>
    <property type="project" value="TreeGrafter"/>
</dbReference>
<evidence type="ECO:0000256" key="2">
    <source>
        <dbReference type="ARBA" id="ARBA00006850"/>
    </source>
</evidence>
<comment type="similarity">
    <text evidence="2 9">Belongs to the snRNP Sm proteins family.</text>
</comment>
<dbReference type="GO" id="GO:0071011">
    <property type="term" value="C:precatalytic spliceosome"/>
    <property type="evidence" value="ECO:0007669"/>
    <property type="project" value="TreeGrafter"/>
</dbReference>
<dbReference type="FunFam" id="2.30.30.100:FF:000023">
    <property type="entry name" value="Small nuclear ribonucleoprotein G"/>
    <property type="match status" value="1"/>
</dbReference>
<dbReference type="GO" id="GO:0003723">
    <property type="term" value="F:RNA binding"/>
    <property type="evidence" value="ECO:0007669"/>
    <property type="project" value="UniProtKB-UniRule"/>
</dbReference>
<evidence type="ECO:0000313" key="12">
    <source>
        <dbReference type="Proteomes" id="UP001161438"/>
    </source>
</evidence>
<name>A0AA35NHY5_SACMI</name>